<dbReference type="GO" id="GO:0003735">
    <property type="term" value="F:structural constituent of ribosome"/>
    <property type="evidence" value="ECO:0007669"/>
    <property type="project" value="InterPro"/>
</dbReference>
<protein>
    <submittedName>
        <fullName evidence="4">50S ribosomal protein L14, chloroplastic</fullName>
    </submittedName>
</protein>
<dbReference type="Gene3D" id="2.40.150.20">
    <property type="entry name" value="Ribosomal protein L14"/>
    <property type="match status" value="1"/>
</dbReference>
<evidence type="ECO:0000256" key="1">
    <source>
        <dbReference type="ARBA" id="ARBA00010745"/>
    </source>
</evidence>
<gene>
    <name evidence="4" type="primary">rpl14</name>
    <name evidence="4" type="ORF">AXF42_Ash017969</name>
</gene>
<organism evidence="4 5">
    <name type="scientific">Apostasia shenzhenica</name>
    <dbReference type="NCBI Taxonomy" id="1088818"/>
    <lineage>
        <taxon>Eukaryota</taxon>
        <taxon>Viridiplantae</taxon>
        <taxon>Streptophyta</taxon>
        <taxon>Embryophyta</taxon>
        <taxon>Tracheophyta</taxon>
        <taxon>Spermatophyta</taxon>
        <taxon>Magnoliopsida</taxon>
        <taxon>Liliopsida</taxon>
        <taxon>Asparagales</taxon>
        <taxon>Orchidaceae</taxon>
        <taxon>Apostasioideae</taxon>
        <taxon>Apostasia</taxon>
    </lineage>
</organism>
<keyword evidence="2 4" id="KW-0689">Ribosomal protein</keyword>
<name>A0A2I0A522_9ASPA</name>
<comment type="similarity">
    <text evidence="1">Belongs to the universal ribosomal protein uL14 family.</text>
</comment>
<dbReference type="Proteomes" id="UP000236161">
    <property type="component" value="Unassembled WGS sequence"/>
</dbReference>
<sequence length="53" mass="6013">MIQLHTFLNVADNSRARELMCIQIIGTGNQRYADINNIIVAILKKANVRICIE</sequence>
<dbReference type="STRING" id="1088818.A0A2I0A522"/>
<accession>A0A2I0A522</accession>
<dbReference type="GO" id="GO:0006412">
    <property type="term" value="P:translation"/>
    <property type="evidence" value="ECO:0007669"/>
    <property type="project" value="InterPro"/>
</dbReference>
<keyword evidence="5" id="KW-1185">Reference proteome</keyword>
<evidence type="ECO:0000313" key="4">
    <source>
        <dbReference type="EMBL" id="PKA50630.1"/>
    </source>
</evidence>
<dbReference type="EMBL" id="KZ452022">
    <property type="protein sequence ID" value="PKA50630.1"/>
    <property type="molecule type" value="Genomic_DNA"/>
</dbReference>
<dbReference type="Pfam" id="PF00238">
    <property type="entry name" value="Ribosomal_L14"/>
    <property type="match status" value="1"/>
</dbReference>
<dbReference type="InterPro" id="IPR036853">
    <property type="entry name" value="Ribosomal_uL14_sf"/>
</dbReference>
<reference evidence="4 5" key="1">
    <citation type="journal article" date="2017" name="Nature">
        <title>The Apostasia genome and the evolution of orchids.</title>
        <authorList>
            <person name="Zhang G.Q."/>
            <person name="Liu K.W."/>
            <person name="Li Z."/>
            <person name="Lohaus R."/>
            <person name="Hsiao Y.Y."/>
            <person name="Niu S.C."/>
            <person name="Wang J.Y."/>
            <person name="Lin Y.C."/>
            <person name="Xu Q."/>
            <person name="Chen L.J."/>
            <person name="Yoshida K."/>
            <person name="Fujiwara S."/>
            <person name="Wang Z.W."/>
            <person name="Zhang Y.Q."/>
            <person name="Mitsuda N."/>
            <person name="Wang M."/>
            <person name="Liu G.H."/>
            <person name="Pecoraro L."/>
            <person name="Huang H.X."/>
            <person name="Xiao X.J."/>
            <person name="Lin M."/>
            <person name="Wu X.Y."/>
            <person name="Wu W.L."/>
            <person name="Chen Y.Y."/>
            <person name="Chang S.B."/>
            <person name="Sakamoto S."/>
            <person name="Ohme-Takagi M."/>
            <person name="Yagi M."/>
            <person name="Zeng S.J."/>
            <person name="Shen C.Y."/>
            <person name="Yeh C.M."/>
            <person name="Luo Y.B."/>
            <person name="Tsai W.C."/>
            <person name="Van de Peer Y."/>
            <person name="Liu Z.J."/>
        </authorList>
    </citation>
    <scope>NUCLEOTIDE SEQUENCE [LARGE SCALE GENOMIC DNA]</scope>
    <source>
        <strain evidence="5">cv. Shenzhen</strain>
        <tissue evidence="4">Stem</tissue>
    </source>
</reference>
<dbReference type="OrthoDB" id="733561at2759"/>
<keyword evidence="3" id="KW-0687">Ribonucleoprotein</keyword>
<evidence type="ECO:0000256" key="3">
    <source>
        <dbReference type="ARBA" id="ARBA00023274"/>
    </source>
</evidence>
<dbReference type="InterPro" id="IPR000218">
    <property type="entry name" value="Ribosomal_uL14"/>
</dbReference>
<evidence type="ECO:0000256" key="2">
    <source>
        <dbReference type="ARBA" id="ARBA00022980"/>
    </source>
</evidence>
<dbReference type="GO" id="GO:1990904">
    <property type="term" value="C:ribonucleoprotein complex"/>
    <property type="evidence" value="ECO:0007669"/>
    <property type="project" value="UniProtKB-KW"/>
</dbReference>
<dbReference type="GO" id="GO:0005840">
    <property type="term" value="C:ribosome"/>
    <property type="evidence" value="ECO:0007669"/>
    <property type="project" value="UniProtKB-KW"/>
</dbReference>
<proteinExistence type="inferred from homology"/>
<evidence type="ECO:0000313" key="5">
    <source>
        <dbReference type="Proteomes" id="UP000236161"/>
    </source>
</evidence>
<dbReference type="SUPFAM" id="SSF50193">
    <property type="entry name" value="Ribosomal protein L14"/>
    <property type="match status" value="1"/>
</dbReference>
<dbReference type="AlphaFoldDB" id="A0A2I0A522"/>